<dbReference type="KEGG" id="phet:94292489"/>
<dbReference type="AlphaFoldDB" id="A0A836YIF4"/>
<comment type="caution">
    <text evidence="3">The sequence shown here is derived from an EMBL/GenBank/DDBJ whole genome shotgun (WGS) entry which is preliminary data.</text>
</comment>
<organism evidence="3 4">
    <name type="scientific">Porcisia hertigi</name>
    <dbReference type="NCBI Taxonomy" id="2761500"/>
    <lineage>
        <taxon>Eukaryota</taxon>
        <taxon>Discoba</taxon>
        <taxon>Euglenozoa</taxon>
        <taxon>Kinetoplastea</taxon>
        <taxon>Metakinetoplastina</taxon>
        <taxon>Trypanosomatida</taxon>
        <taxon>Trypanosomatidae</taxon>
        <taxon>Leishmaniinae</taxon>
        <taxon>Porcisia</taxon>
    </lineage>
</organism>
<reference evidence="3 4" key="1">
    <citation type="submission" date="2021-02" db="EMBL/GenBank/DDBJ databases">
        <title>Porcisia hertigi Genome sequencing and assembly.</title>
        <authorList>
            <person name="Almutairi H."/>
            <person name="Gatherer D."/>
        </authorList>
    </citation>
    <scope>NUCLEOTIDE SEQUENCE [LARGE SCALE GENOMIC DNA]</scope>
    <source>
        <strain evidence="3 4">C119</strain>
    </source>
</reference>
<dbReference type="RefSeq" id="XP_067759433.1">
    <property type="nucleotide sequence ID" value="XM_067902412.1"/>
</dbReference>
<sequence length="1173" mass="129329">MASDSAALRAHCTGLFDTAMPPIVNGSASSPFSIGSLSAIRLDRLSSTVGAPLGGVMRWSHAPLATAVSDRSVEAALLRREQELRNEYYRLCAEDQWKMRQQREAKRHQDDEEERQRTMELARKIEEERARRVAEQQEHLIRKERELEEWRLERIKEADAARRLQQQEDERRLELQHERELARIKEAAASRAASAQKSEDVRAAIEESLEKMRGSMQQQLRDEVRALEAVHESQLARREAEWVQRVEAMEVSRSTELADLTHQLQLDQARATRSEEQLREARDQLTKLLQDVSQLRLLLQSGGPCSERHREADQHLAATHRSAIERLQQMYDDDMKAQQRRYAEDRDRAKYEQERYLRELKDGHTAAVRVKDQEIDELRNRVRQLERELQDESTKLVLLRAGEEQLDSMGVENARIKDELRQLQASRAELEEAKRRLERSLHEADARADAQSKQLQALQSETVSGQRQLVAERDDLRRDNVDLKRQLAMMREGHEEELARLQQRLKSAEEVAAQVNVREMEKSARNAVNDAEEARRRAENDLAQATRKLKVAEEEIQSLKRSTEAAQRDVAQARDRIQELQAKLEERTAKVRALEMDVQDKVGLAYEAREAKERVERLQAEYGAERESRRRQHEAALEAKDREVQQCRAEVLEITKKLHALREECANTKFDKEGHHQRLSRQLAEREEEVAQLRGQLGDSRQALEQWKAMHEELQQRSGTSTDGYQKAVLEREAELQECRRRLSQLQDEKAELGRRLRTAEEAARISTAQGNDVQREVQELRAQPAPLSTPRVSVSSSVSLPGPPPPPPPSAAKTAPLFSASSIGAPPVAVEASSASNPGLPVIMPSLSEPNRLLATVTPPSPGFLRIPPPPPPPGAALASPSVTAGRLPVPTASHPAMASPQPAAAGVHTFQSDPLKLLSPTKVHAVAVQSSNSVDFGTTSVDGTTEGTPLSIPVPRSLSQSAFQVGRQSNDDPSLSIVVPTPAGALSLTTSAAPGATALTPVIISPRTPHGSHSAMPSVSVPSVPVPQVAPVSSVTNTGVTTSSIPSPAAPPPPPPVSSVAGAGPSSVAGVARVVPVPVPVPVPAPVSSLYSAVPVPGVGMPSVPAPTTTTTGTSTSPSAGVYGIPPPPQPIAVPLAVPSLMGTSPSVVPDGKHKERRHSHRSSHHHHHRS</sequence>
<dbReference type="PANTHER" id="PTHR23159:SF31">
    <property type="entry name" value="CENTROSOME-ASSOCIATED PROTEIN CEP250 ISOFORM X1"/>
    <property type="match status" value="1"/>
</dbReference>
<feature type="coiled-coil region" evidence="1">
    <location>
        <begin position="264"/>
        <end position="298"/>
    </location>
</feature>
<feature type="compositionally biased region" description="Basic residues" evidence="2">
    <location>
        <begin position="1157"/>
        <end position="1173"/>
    </location>
</feature>
<gene>
    <name evidence="3" type="ORF">JKF63_06462</name>
</gene>
<dbReference type="EMBL" id="JAFJZO010000007">
    <property type="protein sequence ID" value="KAG5510961.1"/>
    <property type="molecule type" value="Genomic_DNA"/>
</dbReference>
<feature type="compositionally biased region" description="Pro residues" evidence="2">
    <location>
        <begin position="802"/>
        <end position="811"/>
    </location>
</feature>
<dbReference type="PANTHER" id="PTHR23159">
    <property type="entry name" value="CENTROSOMAL PROTEIN 2"/>
    <property type="match status" value="1"/>
</dbReference>
<feature type="coiled-coil region" evidence="1">
    <location>
        <begin position="368"/>
        <end position="763"/>
    </location>
</feature>
<feature type="region of interest" description="Disordered" evidence="2">
    <location>
        <begin position="1107"/>
        <end position="1173"/>
    </location>
</feature>
<feature type="coiled-coil region" evidence="1">
    <location>
        <begin position="108"/>
        <end position="167"/>
    </location>
</feature>
<keyword evidence="1" id="KW-0175">Coiled coil</keyword>
<dbReference type="GeneID" id="94292489"/>
<accession>A0A836YIF4</accession>
<dbReference type="Proteomes" id="UP000674318">
    <property type="component" value="Unassembled WGS sequence"/>
</dbReference>
<keyword evidence="4" id="KW-1185">Reference proteome</keyword>
<protein>
    <submittedName>
        <fullName evidence="3">Uncharacterized protein</fullName>
    </submittedName>
</protein>
<feature type="compositionally biased region" description="Low complexity" evidence="2">
    <location>
        <begin position="1107"/>
        <end position="1124"/>
    </location>
</feature>
<feature type="compositionally biased region" description="Low complexity" evidence="2">
    <location>
        <begin position="1038"/>
        <end position="1049"/>
    </location>
</feature>
<feature type="compositionally biased region" description="Low complexity" evidence="2">
    <location>
        <begin position="787"/>
        <end position="801"/>
    </location>
</feature>
<proteinExistence type="predicted"/>
<feature type="compositionally biased region" description="Pro residues" evidence="2">
    <location>
        <begin position="1050"/>
        <end position="1059"/>
    </location>
</feature>
<feature type="region of interest" description="Disordered" evidence="2">
    <location>
        <begin position="1038"/>
        <end position="1065"/>
    </location>
</feature>
<name>A0A836YIF4_9TRYP</name>
<evidence type="ECO:0000313" key="3">
    <source>
        <dbReference type="EMBL" id="KAG5510961.1"/>
    </source>
</evidence>
<feature type="region of interest" description="Disordered" evidence="2">
    <location>
        <begin position="782"/>
        <end position="816"/>
    </location>
</feature>
<evidence type="ECO:0000256" key="2">
    <source>
        <dbReference type="SAM" id="MobiDB-lite"/>
    </source>
</evidence>
<evidence type="ECO:0000313" key="4">
    <source>
        <dbReference type="Proteomes" id="UP000674318"/>
    </source>
</evidence>
<evidence type="ECO:0000256" key="1">
    <source>
        <dbReference type="SAM" id="Coils"/>
    </source>
</evidence>
<dbReference type="OrthoDB" id="267410at2759"/>